<keyword evidence="2" id="KW-0067">ATP-binding</keyword>
<protein>
    <submittedName>
        <fullName evidence="2">ATP-binding cassette domain-containing protein</fullName>
    </submittedName>
</protein>
<dbReference type="PANTHER" id="PTHR43394">
    <property type="entry name" value="ATP-DEPENDENT PERMEASE MDL1, MITOCHONDRIAL"/>
    <property type="match status" value="1"/>
</dbReference>
<evidence type="ECO:0000313" key="2">
    <source>
        <dbReference type="EMBL" id="MBY6142382.1"/>
    </source>
</evidence>
<dbReference type="GO" id="GO:0005524">
    <property type="term" value="F:ATP binding"/>
    <property type="evidence" value="ECO:0007669"/>
    <property type="project" value="UniProtKB-KW"/>
</dbReference>
<comment type="caution">
    <text evidence="2">The sequence shown here is derived from an EMBL/GenBank/DDBJ whole genome shotgun (WGS) entry which is preliminary data.</text>
</comment>
<dbReference type="RefSeq" id="WP_222510270.1">
    <property type="nucleotide sequence ID" value="NZ_JAHVJA010000039.1"/>
</dbReference>
<reference evidence="2 3" key="1">
    <citation type="submission" date="2021-06" db="EMBL/GenBank/DDBJ databases">
        <title>50 bacteria genomes isolated from Dapeng, Shenzhen, China.</title>
        <authorList>
            <person name="Zheng W."/>
            <person name="Yu S."/>
            <person name="Huang Y."/>
        </authorList>
    </citation>
    <scope>NUCLEOTIDE SEQUENCE [LARGE SCALE GENOMIC DNA]</scope>
    <source>
        <strain evidence="2 3">DP1N14-2</strain>
    </source>
</reference>
<dbReference type="PROSITE" id="PS50893">
    <property type="entry name" value="ABC_TRANSPORTER_2"/>
    <property type="match status" value="1"/>
</dbReference>
<dbReference type="PANTHER" id="PTHR43394:SF1">
    <property type="entry name" value="ATP-BINDING CASSETTE SUB-FAMILY B MEMBER 10, MITOCHONDRIAL"/>
    <property type="match status" value="1"/>
</dbReference>
<sequence>LPEENRRGVAPRRGAAAAPPVVVELASLRMPGSSDLLLAGAGLKISMGEITVLSGPNLSGKTLLAETIAGLHELSAGRILFNGADLRQIPVDDLRRAIAFAPQAPAFFYGTIWQNFELAVPGADPARVLDVLEEAGVREEAEALPDGIDTRLTFEAGSKLPYELKQGLSVARALMQPGPLRIFDQPAEGLDSRHARRIRAAIARRRAASATLLISNHPDDLALGDHFAALHRGRVVLSGSGRKGREKIAAYLQDTAGQK</sequence>
<dbReference type="EMBL" id="JAHVJA010000039">
    <property type="protein sequence ID" value="MBY6142382.1"/>
    <property type="molecule type" value="Genomic_DNA"/>
</dbReference>
<proteinExistence type="predicted"/>
<dbReference type="SUPFAM" id="SSF52540">
    <property type="entry name" value="P-loop containing nucleoside triphosphate hydrolases"/>
    <property type="match status" value="1"/>
</dbReference>
<feature type="domain" description="ABC transporter" evidence="1">
    <location>
        <begin position="23"/>
        <end position="257"/>
    </location>
</feature>
<feature type="non-terminal residue" evidence="2">
    <location>
        <position position="1"/>
    </location>
</feature>
<evidence type="ECO:0000313" key="3">
    <source>
        <dbReference type="Proteomes" id="UP000766629"/>
    </source>
</evidence>
<keyword evidence="2" id="KW-0547">Nucleotide-binding</keyword>
<accession>A0ABS7NMH3</accession>
<dbReference type="InterPro" id="IPR003439">
    <property type="entry name" value="ABC_transporter-like_ATP-bd"/>
</dbReference>
<organism evidence="2 3">
    <name type="scientific">Leisingera daeponensis</name>
    <dbReference type="NCBI Taxonomy" id="405746"/>
    <lineage>
        <taxon>Bacteria</taxon>
        <taxon>Pseudomonadati</taxon>
        <taxon>Pseudomonadota</taxon>
        <taxon>Alphaproteobacteria</taxon>
        <taxon>Rhodobacterales</taxon>
        <taxon>Roseobacteraceae</taxon>
        <taxon>Leisingera</taxon>
    </lineage>
</organism>
<name>A0ABS7NMH3_9RHOB</name>
<keyword evidence="3" id="KW-1185">Reference proteome</keyword>
<dbReference type="Gene3D" id="3.40.50.300">
    <property type="entry name" value="P-loop containing nucleotide triphosphate hydrolases"/>
    <property type="match status" value="1"/>
</dbReference>
<evidence type="ECO:0000259" key="1">
    <source>
        <dbReference type="PROSITE" id="PS50893"/>
    </source>
</evidence>
<gene>
    <name evidence="2" type="ORF">KUV26_23445</name>
</gene>
<dbReference type="InterPro" id="IPR039421">
    <property type="entry name" value="Type_1_exporter"/>
</dbReference>
<dbReference type="InterPro" id="IPR027417">
    <property type="entry name" value="P-loop_NTPase"/>
</dbReference>
<dbReference type="Proteomes" id="UP000766629">
    <property type="component" value="Unassembled WGS sequence"/>
</dbReference>
<dbReference type="Pfam" id="PF00005">
    <property type="entry name" value="ABC_tran"/>
    <property type="match status" value="1"/>
</dbReference>